<comment type="caution">
    <text evidence="3">The sequence shown here is derived from an EMBL/GenBank/DDBJ whole genome shotgun (WGS) entry which is preliminary data.</text>
</comment>
<proteinExistence type="predicted"/>
<dbReference type="RefSeq" id="WP_252818205.1">
    <property type="nucleotide sequence ID" value="NZ_JAMXQS010000004.1"/>
</dbReference>
<sequence length="130" mass="13766">MSASASDEGTKGLSVFVVEDEALVALNLEDMLAELGCTIIGPVMRLDRAEQMLADGIDADVAILDVNVAGQMVFPFARRLAENGVPIVFATGYGRAGLPEDLHDMPILQKPYTMDDVALGLRSAVSNKSA</sequence>
<dbReference type="Gene3D" id="3.40.50.2300">
    <property type="match status" value="1"/>
</dbReference>
<evidence type="ECO:0000313" key="3">
    <source>
        <dbReference type="EMBL" id="MCO6049976.1"/>
    </source>
</evidence>
<keyword evidence="1" id="KW-0597">Phosphoprotein</keyword>
<dbReference type="PROSITE" id="PS50110">
    <property type="entry name" value="RESPONSE_REGULATORY"/>
    <property type="match status" value="1"/>
</dbReference>
<dbReference type="Proteomes" id="UP001205906">
    <property type="component" value="Unassembled WGS sequence"/>
</dbReference>
<accession>A0ABT1C577</accession>
<organism evidence="3 4">
    <name type="scientific">Mesorhizobium liriopis</name>
    <dbReference type="NCBI Taxonomy" id="2953882"/>
    <lineage>
        <taxon>Bacteria</taxon>
        <taxon>Pseudomonadati</taxon>
        <taxon>Pseudomonadota</taxon>
        <taxon>Alphaproteobacteria</taxon>
        <taxon>Hyphomicrobiales</taxon>
        <taxon>Phyllobacteriaceae</taxon>
        <taxon>Mesorhizobium</taxon>
    </lineage>
</organism>
<feature type="domain" description="Response regulatory" evidence="2">
    <location>
        <begin position="14"/>
        <end position="125"/>
    </location>
</feature>
<dbReference type="InterPro" id="IPR011006">
    <property type="entry name" value="CheY-like_superfamily"/>
</dbReference>
<dbReference type="EMBL" id="JAMXQS010000004">
    <property type="protein sequence ID" value="MCO6049976.1"/>
    <property type="molecule type" value="Genomic_DNA"/>
</dbReference>
<gene>
    <name evidence="3" type="ORF">NGM99_09235</name>
</gene>
<dbReference type="SUPFAM" id="SSF52172">
    <property type="entry name" value="CheY-like"/>
    <property type="match status" value="1"/>
</dbReference>
<protein>
    <submittedName>
        <fullName evidence="3">Response regulator</fullName>
    </submittedName>
</protein>
<dbReference type="InterPro" id="IPR001789">
    <property type="entry name" value="Sig_transdc_resp-reg_receiver"/>
</dbReference>
<reference evidence="3 4" key="1">
    <citation type="submission" date="2022-06" db="EMBL/GenBank/DDBJ databases">
        <title>Mesorhizobium sp. strain RP14 Genome sequencing and assembly.</title>
        <authorList>
            <person name="Kim I."/>
        </authorList>
    </citation>
    <scope>NUCLEOTIDE SEQUENCE [LARGE SCALE GENOMIC DNA]</scope>
    <source>
        <strain evidence="4">RP14(2022)</strain>
    </source>
</reference>
<evidence type="ECO:0000256" key="1">
    <source>
        <dbReference type="PROSITE-ProRule" id="PRU00169"/>
    </source>
</evidence>
<keyword evidence="4" id="KW-1185">Reference proteome</keyword>
<evidence type="ECO:0000313" key="4">
    <source>
        <dbReference type="Proteomes" id="UP001205906"/>
    </source>
</evidence>
<evidence type="ECO:0000259" key="2">
    <source>
        <dbReference type="PROSITE" id="PS50110"/>
    </source>
</evidence>
<name>A0ABT1C577_9HYPH</name>
<feature type="modified residue" description="4-aspartylphosphate" evidence="1">
    <location>
        <position position="65"/>
    </location>
</feature>